<evidence type="ECO:0000256" key="6">
    <source>
        <dbReference type="SAM" id="MobiDB-lite"/>
    </source>
</evidence>
<feature type="compositionally biased region" description="Polar residues" evidence="6">
    <location>
        <begin position="1885"/>
        <end position="1907"/>
    </location>
</feature>
<feature type="compositionally biased region" description="Low complexity" evidence="6">
    <location>
        <begin position="2161"/>
        <end position="2175"/>
    </location>
</feature>
<accession>A0A4Q9W9P2</accession>
<feature type="region of interest" description="Disordered" evidence="6">
    <location>
        <begin position="1280"/>
        <end position="1310"/>
    </location>
</feature>
<keyword evidence="4 8" id="KW-0732">Signal</keyword>
<feature type="compositionally biased region" description="Polar residues" evidence="6">
    <location>
        <begin position="2610"/>
        <end position="2622"/>
    </location>
</feature>
<sequence>MKSKSNKNLGLSPIKQNKYSIRKFKLGAASVTVASLLIFGTAGVAKAAEVHGADKAQQAEHVANVAKSDTAKATEAPPAASTQQNEVKTSEAPNTAKAVTDKEAITPTAAPKEDKVVSDKATTQDKKETRGYKANNTEPQKGTNAIANTGKHDPRNGQAIPGYGTSSFRDGGNTVSIDGGKITASGHVNVDDRVNTTTGISYDYTLNFKEGVFHEGDTFKIGIKELGEDTRLPKELKADDGTTFAIRDSYKSLYNNPNTNQIPFFSQRNPGTIDEKRSWHLQSRGTFLEGVYKFTKEVEKLKNLHFSFSNKDGLRFPEVTKDKRVTGAILVNDQVIASKDYTVVGQAISPAPVNLNKAVIDTSGDINIDKDGTVKSKWENLRLNTNGKTFTTNTTFTVTLPDTGMNSFEKVGDFNETGVMIVEVASNASNSVANENDVVLKAPKEDPSRIAKVRVESVQPNKLVFKLVSGQLDPNKVYVFLLKNMGVERKVNSTTLNYLSPDKSSISEQGATFEVTKDGQRLTDTYTTTAGVNWNVVGDRTKLNTGASLAFYDVTSRYIDGSGNLLISADPAVEHGLASVDEFNTHNPQPNFNEAQVGNPDNSHATITTTNGSNKKITDITPPYLIKKDGKYYVFNQYLTKSNYYQNTRTSGTIEHSPVNVVAQYANAKFGTVSVGYEIKDSNEKLKADEVIRDGSAQLTNIVGNQYTVPSDKVPNTIEKDGILYVLSKVPADAPSNATGQIAETPTRVVYKYTNAYVSVTPENPGHPGQPIDPNNPSIVWPRYTDLASLTKSVTRTIKYVDAENTSKVLHAPVIQTVKFTRTPIVNVVNGRIVGYDEDGNGTIDTTSAENAWVPENSGATTWPEQTSPKANELTEQGYHETTTPSVAAVSVNASTISTEVLVKYQRQDKEKYEPTPGQINHDYGTPTTADEVKNSVKVPGYPTSVGTPTITVDNPNQIPNGQTPGTVVIPVTVTYPDGSKDKTTVTVVTGNPLKDAYEPSTKPINKPFGTPTTADEVKKAVTVPDYPSSKGTPEVTIDDQSKIPNGQTPGTYTVPVTVTYPDGSKDHANVTVNVGNPENSTYEPHVTPINKPFGTPTTADEVKKAVTVPDYPSSKGTPEVTIDDQSKIPNGQTPGTHNVPVTVTYPDGSKDHVNVPVNVGDPDSSRHEPKVTPITKDFGTPTTADDVTKAVIVPDYPSSKGTPTVTVDNPSTLPNGQTPGTYTVPATVIYPDGSKDHVNVPVTVKEQPDKDKYEPKVTPITKGFGTPTTADEVKKAVTVPDYPSSKGTPTVTVDNPSTLPNGQTPGTHNVPVTVTYPDGTKDHVNVPVTVGDPDSSRHEPKVTPVTKDFGTPTTTDDVTKAVTVPDYPSSKGTSVVTVDNPSTLPNGQTPGTYTVPATVTYPDGSKDHVNVPVTVKEQPDKDKYEPKVTPITKDFGTPTTADEVKKAVTVPDYPSSKGTPVVTVDNPNTLPDGQTPGTHNVPVTVTYPDGTKDHVDVPVTVKEQPDKDKYEPKVTPVTKDFGTPTTADEVKKAVTVPDYPSSKGTPVVTVDNPSTLPNGQTPGTFTVPATVTYPDGTKDHVDVPVTVKEQPDKDKYEPTTKPITKSFGTPTTADEVQKAVTVPGFPSSKGTPVVTVDNPSTLPNGQTPGTYTVPVTVTYPDGTKDHTNVTVNVGDPDSGKYEPKVTPITKDFGTPTTTDDVTKAVTVPNYPSDKPAPKVSVDDPSTLPNGKTPGEYTVPVTVTYPDGTKDHVNVPVKVGNPDSSKYEPKVTPITKDFGTPTTADEVKKAVTVPDYPSSKGTPVVTIDNASTLPNGQTPGTFTVPATVTYPDGSKTHVDVPVTVKEQPDKDKYEPKVTPVTKDFGTPTTADDVTKAVTVPDYPSSKGTPTVTVDNPSTLPNGQTPGTFTVPATVTYPDGSKTHVDVPVTVKEQPDKDKYEPKVTPVTKDFGTPTTADEVKKAVTVPDYPSSKGTPIVTVDNPSTLPNGRTPGEYTVPVTVTYPDGTKDHVNVPVKVGDPDSGKYEPKVTPITKDFGTPTTADDVTKAVTVPDYPSSKGTPKVSVDNPSTLPNGQTPDTYTVPVTVTYPDGSKDHVNVPVTVKEQPDKDKYEPKVTPVTKDFGTPTTADDVTKAVTVPDYPSSKGTPKVSVDNPSTLPNGQTPGTYTVPVTVTYPDGTKDHVDVPVTVKEQPDKDKYEPSTKAITKPFGTPTTADEVKKAVTVPNYPSNKPTPEVSVDDSSKIPDGNTTGTFTVPVTVTYPDGSKTHVDVPVTVKEQPDKDKYEPSTKAITKPFGTPTTADEVKKAVTVPNYLSDKPAPKVSVDDPSTLPNGKTPGEYTVPVTVTYPDGSKDHVNVTVKVGDPDSGKYEPKVTPITKDFGTPTTADDVTKAVTVPNYPSDKPAPKVSVDDPSTLPNGKTPGTYTVPVTVTYPDGSKDHVNVTVKVGDPDSGKYEPKVTPITKDFGTPTTTDDVTKAVTVPNYPSDKPAPKVSVDDPSTLPNGKTPGTYTIPVTVTYPDGSKDHVNVTVKVGDPDSGKYEPKVTPITKDFGTPTTADDVIKAVTVPNYPSDKPAPKVNVDNPSTLPNGKTPGTVYVPVTVTYPDGSKDHVTVSVTTRPNKPSESVQPVQPNEPVQPAKDATPLVDGNHVTVDTQNHAKTATNQSTLDNKHQAPAKASEQKSLPDTGQKETTNTTLFAGLFAALATAMFVSRKRRKDNK</sequence>
<feature type="compositionally biased region" description="Low complexity" evidence="6">
    <location>
        <begin position="1866"/>
        <end position="1881"/>
    </location>
</feature>
<feature type="compositionally biased region" description="Low complexity" evidence="6">
    <location>
        <begin position="1352"/>
        <end position="1367"/>
    </location>
</feature>
<feature type="region of interest" description="Disordered" evidence="6">
    <location>
        <begin position="2102"/>
        <end position="2296"/>
    </location>
</feature>
<feature type="compositionally biased region" description="Polar residues" evidence="6">
    <location>
        <begin position="2065"/>
        <end position="2074"/>
    </location>
</feature>
<feature type="transmembrane region" description="Helical" evidence="7">
    <location>
        <begin position="2691"/>
        <end position="2708"/>
    </location>
</feature>
<feature type="compositionally biased region" description="Polar residues" evidence="6">
    <location>
        <begin position="1602"/>
        <end position="1613"/>
    </location>
</feature>
<feature type="compositionally biased region" description="Basic and acidic residues" evidence="6">
    <location>
        <begin position="2530"/>
        <end position="2539"/>
    </location>
</feature>
<feature type="compositionally biased region" description="Polar residues" evidence="6">
    <location>
        <begin position="80"/>
        <end position="93"/>
    </location>
</feature>
<evidence type="ECO:0000256" key="5">
    <source>
        <dbReference type="ARBA" id="ARBA00023088"/>
    </source>
</evidence>
<feature type="compositionally biased region" description="Basic and acidic residues" evidence="6">
    <location>
        <begin position="2445"/>
        <end position="2454"/>
    </location>
</feature>
<feature type="region of interest" description="Disordered" evidence="6">
    <location>
        <begin position="1077"/>
        <end position="1098"/>
    </location>
</feature>
<feature type="signal peptide" evidence="8">
    <location>
        <begin position="1"/>
        <end position="47"/>
    </location>
</feature>
<keyword evidence="7" id="KW-0812">Transmembrane</keyword>
<feature type="compositionally biased region" description="Basic and acidic residues" evidence="6">
    <location>
        <begin position="2103"/>
        <end position="2112"/>
    </location>
</feature>
<organism evidence="10 11">
    <name type="scientific">Staphylococcus lugdunensis</name>
    <dbReference type="NCBI Taxonomy" id="28035"/>
    <lineage>
        <taxon>Bacteria</taxon>
        <taxon>Bacillati</taxon>
        <taxon>Bacillota</taxon>
        <taxon>Bacilli</taxon>
        <taxon>Bacillales</taxon>
        <taxon>Staphylococcaceae</taxon>
        <taxon>Staphylococcus</taxon>
    </lineage>
</organism>
<feature type="region of interest" description="Disordered" evidence="6">
    <location>
        <begin position="1201"/>
        <end position="1221"/>
    </location>
</feature>
<feature type="compositionally biased region" description="Low complexity" evidence="6">
    <location>
        <begin position="2123"/>
        <end position="2138"/>
    </location>
</feature>
<feature type="region of interest" description="Disordered" evidence="6">
    <location>
        <begin position="2605"/>
        <end position="2688"/>
    </location>
</feature>
<evidence type="ECO:0000259" key="9">
    <source>
        <dbReference type="PROSITE" id="PS50847"/>
    </source>
</evidence>
<dbReference type="Pfam" id="PF08428">
    <property type="entry name" value="Rib"/>
    <property type="match status" value="20"/>
</dbReference>
<dbReference type="NCBIfam" id="TIGR01167">
    <property type="entry name" value="LPXTG_anchor"/>
    <property type="match status" value="1"/>
</dbReference>
<comment type="caution">
    <text evidence="10">The sequence shown here is derived from an EMBL/GenBank/DDBJ whole genome shotgun (WGS) entry which is preliminary data.</text>
</comment>
<evidence type="ECO:0000313" key="11">
    <source>
        <dbReference type="Proteomes" id="UP000293637"/>
    </source>
</evidence>
<evidence type="ECO:0000256" key="7">
    <source>
        <dbReference type="SAM" id="Phobius"/>
    </source>
</evidence>
<feature type="region of interest" description="Disordered" evidence="6">
    <location>
        <begin position="2564"/>
        <end position="2590"/>
    </location>
</feature>
<dbReference type="EMBL" id="SCHB01000005">
    <property type="protein sequence ID" value="TBW71837.1"/>
    <property type="molecule type" value="Genomic_DNA"/>
</dbReference>
<feature type="compositionally biased region" description="Basic and acidic residues" evidence="6">
    <location>
        <begin position="2360"/>
        <end position="2369"/>
    </location>
</feature>
<keyword evidence="7" id="KW-0472">Membrane</keyword>
<evidence type="ECO:0000256" key="8">
    <source>
        <dbReference type="SAM" id="SignalP"/>
    </source>
</evidence>
<dbReference type="InterPro" id="IPR019931">
    <property type="entry name" value="LPXTG_anchor"/>
</dbReference>
<dbReference type="InterPro" id="IPR059115">
    <property type="entry name" value="Rib"/>
</dbReference>
<feature type="domain" description="Gram-positive cocci surface proteins LPxTG" evidence="9">
    <location>
        <begin position="2680"/>
        <end position="2716"/>
    </location>
</feature>
<feature type="region of interest" description="Disordered" evidence="6">
    <location>
        <begin position="1024"/>
        <end position="1053"/>
    </location>
</feature>
<feature type="compositionally biased region" description="Low complexity" evidence="6">
    <location>
        <begin position="2465"/>
        <end position="2479"/>
    </location>
</feature>
<feature type="chain" id="PRO_5020786487" evidence="8">
    <location>
        <begin position="48"/>
        <end position="2716"/>
    </location>
</feature>
<evidence type="ECO:0000313" key="10">
    <source>
        <dbReference type="EMBL" id="TBW71837.1"/>
    </source>
</evidence>
<keyword evidence="3" id="KW-0964">Secreted</keyword>
<feature type="compositionally biased region" description="Low complexity" evidence="6">
    <location>
        <begin position="2247"/>
        <end position="2258"/>
    </location>
</feature>
<keyword evidence="5" id="KW-0572">Peptidoglycan-anchor</keyword>
<feature type="region of interest" description="Disordered" evidence="6">
    <location>
        <begin position="1848"/>
        <end position="1907"/>
    </location>
</feature>
<feature type="region of interest" description="Disordered" evidence="6">
    <location>
        <begin position="64"/>
        <end position="157"/>
    </location>
</feature>
<feature type="compositionally biased region" description="Polar residues" evidence="6">
    <location>
        <begin position="2648"/>
        <end position="2664"/>
    </location>
</feature>
<feature type="region of interest" description="Disordered" evidence="6">
    <location>
        <begin position="1592"/>
        <end position="1613"/>
    </location>
</feature>
<feature type="region of interest" description="Disordered" evidence="6">
    <location>
        <begin position="2009"/>
        <end position="2080"/>
    </location>
</feature>
<feature type="compositionally biased region" description="Polar residues" evidence="6">
    <location>
        <begin position="2497"/>
        <end position="2510"/>
    </location>
</feature>
<feature type="compositionally biased region" description="Polar residues" evidence="6">
    <location>
        <begin position="1286"/>
        <end position="1310"/>
    </location>
</feature>
<feature type="region of interest" description="Disordered" evidence="6">
    <location>
        <begin position="946"/>
        <end position="966"/>
    </location>
</feature>
<feature type="compositionally biased region" description="Polar residues" evidence="6">
    <location>
        <begin position="946"/>
        <end position="963"/>
    </location>
</feature>
<feature type="compositionally biased region" description="Polar residues" evidence="6">
    <location>
        <begin position="2151"/>
        <end position="2160"/>
    </location>
</feature>
<evidence type="ECO:0000256" key="3">
    <source>
        <dbReference type="ARBA" id="ARBA00022525"/>
    </source>
</evidence>
<comment type="subcellular location">
    <subcellularLocation>
        <location evidence="1">Secreted</location>
        <location evidence="1">Cell wall</location>
        <topology evidence="1">Peptidoglycan-anchor</topology>
    </subcellularLocation>
</comment>
<dbReference type="NCBIfam" id="TIGR02331">
    <property type="entry name" value="rib_alpha"/>
    <property type="match status" value="7"/>
</dbReference>
<feature type="compositionally biased region" description="Polar residues" evidence="6">
    <location>
        <begin position="1552"/>
        <end position="1567"/>
    </location>
</feature>
<feature type="compositionally biased region" description="Basic and acidic residues" evidence="6">
    <location>
        <begin position="2017"/>
        <end position="2026"/>
    </location>
</feature>
<feature type="compositionally biased region" description="Low complexity" evidence="6">
    <location>
        <begin position="2418"/>
        <end position="2431"/>
    </location>
</feature>
<feature type="region of interest" description="Disordered" evidence="6">
    <location>
        <begin position="1420"/>
        <end position="1439"/>
    </location>
</feature>
<feature type="compositionally biased region" description="Low complexity" evidence="6">
    <location>
        <begin position="2623"/>
        <end position="2634"/>
    </location>
</feature>
<dbReference type="Gene3D" id="2.60.40.4300">
    <property type="match status" value="1"/>
</dbReference>
<feature type="compositionally biased region" description="Low complexity" evidence="6">
    <location>
        <begin position="2037"/>
        <end position="2052"/>
    </location>
</feature>
<feature type="compositionally biased region" description="Basic and acidic residues" evidence="6">
    <location>
        <begin position="2275"/>
        <end position="2284"/>
    </location>
</feature>
<feature type="region of interest" description="Disordered" evidence="6">
    <location>
        <begin position="1537"/>
        <end position="1567"/>
    </location>
</feature>
<name>A0A4Q9W9P2_STALU</name>
<feature type="region of interest" description="Disordered" evidence="6">
    <location>
        <begin position="2312"/>
        <end position="2510"/>
    </location>
</feature>
<feature type="compositionally biased region" description="Basic and acidic residues" evidence="6">
    <location>
        <begin position="111"/>
        <end position="131"/>
    </location>
</feature>
<gene>
    <name evidence="10" type="ORF">EQ812_08505</name>
</gene>
<evidence type="ECO:0000256" key="2">
    <source>
        <dbReference type="ARBA" id="ARBA00022512"/>
    </source>
</evidence>
<proteinExistence type="predicted"/>
<dbReference type="Pfam" id="PF04650">
    <property type="entry name" value="YSIRK_signal"/>
    <property type="match status" value="1"/>
</dbReference>
<feature type="compositionally biased region" description="Polar residues" evidence="6">
    <location>
        <begin position="1371"/>
        <end position="1395"/>
    </location>
</feature>
<feature type="compositionally biased region" description="Low complexity" evidence="6">
    <location>
        <begin position="1695"/>
        <end position="1709"/>
    </location>
</feature>
<feature type="region of interest" description="Disordered" evidence="6">
    <location>
        <begin position="1160"/>
        <end position="1183"/>
    </location>
</feature>
<dbReference type="NCBIfam" id="TIGR01168">
    <property type="entry name" value="YSIRK_signal"/>
    <property type="match status" value="1"/>
</dbReference>
<evidence type="ECO:0000256" key="1">
    <source>
        <dbReference type="ARBA" id="ARBA00004168"/>
    </source>
</evidence>
<keyword evidence="7" id="KW-1133">Transmembrane helix</keyword>
<protein>
    <submittedName>
        <fullName evidence="10">YSIRK-type signal peptide-containing protein</fullName>
    </submittedName>
</protein>
<feature type="compositionally biased region" description="Low complexity" evidence="6">
    <location>
        <begin position="1648"/>
        <end position="1662"/>
    </location>
</feature>
<feature type="region of interest" description="Disordered" evidence="6">
    <location>
        <begin position="1331"/>
        <end position="1395"/>
    </location>
</feature>
<feature type="compositionally biased region" description="Polar residues" evidence="6">
    <location>
        <begin position="1638"/>
        <end position="1647"/>
    </location>
</feature>
<dbReference type="InterPro" id="IPR005877">
    <property type="entry name" value="YSIRK_signal_dom"/>
</dbReference>
<reference evidence="10 11" key="1">
    <citation type="journal article" date="2019" name="Sci. Transl. Med.">
        <title>Quorum sensing between bacterial species on the skin protects against epidermal injury in atopic dermatitis.</title>
        <authorList>
            <person name="Williams M.R."/>
        </authorList>
    </citation>
    <scope>NUCLEOTIDE SEQUENCE [LARGE SCALE GENOMIC DNA]</scope>
    <source>
        <strain evidence="10 11">E7</strain>
    </source>
</reference>
<evidence type="ECO:0000256" key="4">
    <source>
        <dbReference type="ARBA" id="ARBA00022729"/>
    </source>
</evidence>
<feature type="region of interest" description="Disordered" evidence="6">
    <location>
        <begin position="2529"/>
        <end position="2552"/>
    </location>
</feature>
<feature type="region of interest" description="Disordered" evidence="6">
    <location>
        <begin position="909"/>
        <end position="934"/>
    </location>
</feature>
<feature type="compositionally biased region" description="Basic and acidic residues" evidence="6">
    <location>
        <begin position="2189"/>
        <end position="2198"/>
    </location>
</feature>
<dbReference type="Pfam" id="PF00746">
    <property type="entry name" value="Gram_pos_anchor"/>
    <property type="match status" value="1"/>
</dbReference>
<dbReference type="InterPro" id="IPR012706">
    <property type="entry name" value="Rib_alpha_Esp_rpt"/>
</dbReference>
<dbReference type="Proteomes" id="UP000293637">
    <property type="component" value="Unassembled WGS sequence"/>
</dbReference>
<dbReference type="PROSITE" id="PS50847">
    <property type="entry name" value="GRAM_POS_ANCHORING"/>
    <property type="match status" value="1"/>
</dbReference>
<feature type="region of interest" description="Disordered" evidence="6">
    <location>
        <begin position="1934"/>
        <end position="1953"/>
    </location>
</feature>
<feature type="compositionally biased region" description="Low complexity" evidence="6">
    <location>
        <begin position="2380"/>
        <end position="2394"/>
    </location>
</feature>
<keyword evidence="2" id="KW-0134">Cell wall</keyword>
<feature type="region of interest" description="Disordered" evidence="6">
    <location>
        <begin position="1973"/>
        <end position="1994"/>
    </location>
</feature>
<feature type="compositionally biased region" description="Polar residues" evidence="6">
    <location>
        <begin position="134"/>
        <end position="147"/>
    </location>
</feature>
<dbReference type="RefSeq" id="WP_131512959.1">
    <property type="nucleotide sequence ID" value="NZ_SCHB01000005.1"/>
</dbReference>
<feature type="region of interest" description="Disordered" evidence="6">
    <location>
        <begin position="1631"/>
        <end position="1781"/>
    </location>
</feature>